<proteinExistence type="predicted"/>
<keyword evidence="2" id="KW-1185">Reference proteome</keyword>
<gene>
    <name evidence="1" type="ORF">CDAR_243441</name>
</gene>
<comment type="caution">
    <text evidence="1">The sequence shown here is derived from an EMBL/GenBank/DDBJ whole genome shotgun (WGS) entry which is preliminary data.</text>
</comment>
<dbReference type="AlphaFoldDB" id="A0AAV4RVR8"/>
<dbReference type="Proteomes" id="UP001054837">
    <property type="component" value="Unassembled WGS sequence"/>
</dbReference>
<organism evidence="1 2">
    <name type="scientific">Caerostris darwini</name>
    <dbReference type="NCBI Taxonomy" id="1538125"/>
    <lineage>
        <taxon>Eukaryota</taxon>
        <taxon>Metazoa</taxon>
        <taxon>Ecdysozoa</taxon>
        <taxon>Arthropoda</taxon>
        <taxon>Chelicerata</taxon>
        <taxon>Arachnida</taxon>
        <taxon>Araneae</taxon>
        <taxon>Araneomorphae</taxon>
        <taxon>Entelegynae</taxon>
        <taxon>Araneoidea</taxon>
        <taxon>Araneidae</taxon>
        <taxon>Caerostris</taxon>
    </lineage>
</organism>
<sequence>MRIARQILRPLFFRRKGSRPVPGKTSRKSSPKSFNRWMRPEASILLTGSGSADRFPKNRDFERAGRLLAQKSQIKGISPIVKVFSPELDYQYGITI</sequence>
<accession>A0AAV4RVR8</accession>
<dbReference type="EMBL" id="BPLQ01006760">
    <property type="protein sequence ID" value="GIY25036.1"/>
    <property type="molecule type" value="Genomic_DNA"/>
</dbReference>
<name>A0AAV4RVR8_9ARAC</name>
<evidence type="ECO:0008006" key="3">
    <source>
        <dbReference type="Google" id="ProtNLM"/>
    </source>
</evidence>
<reference evidence="1 2" key="1">
    <citation type="submission" date="2021-06" db="EMBL/GenBank/DDBJ databases">
        <title>Caerostris darwini draft genome.</title>
        <authorList>
            <person name="Kono N."/>
            <person name="Arakawa K."/>
        </authorList>
    </citation>
    <scope>NUCLEOTIDE SEQUENCE [LARGE SCALE GENOMIC DNA]</scope>
</reference>
<protein>
    <recommendedName>
        <fullName evidence="3">DUF218 domain-containing protein</fullName>
    </recommendedName>
</protein>
<evidence type="ECO:0000313" key="2">
    <source>
        <dbReference type="Proteomes" id="UP001054837"/>
    </source>
</evidence>
<evidence type="ECO:0000313" key="1">
    <source>
        <dbReference type="EMBL" id="GIY25036.1"/>
    </source>
</evidence>